<dbReference type="Proteomes" id="UP001156140">
    <property type="component" value="Unassembled WGS sequence"/>
</dbReference>
<feature type="chain" id="PRO_5041254056" evidence="1">
    <location>
        <begin position="27"/>
        <end position="134"/>
    </location>
</feature>
<protein>
    <submittedName>
        <fullName evidence="2">Uncharacterized protein</fullName>
    </submittedName>
</protein>
<organism evidence="2 3">
    <name type="scientific">Paradevosia shaoguanensis</name>
    <dbReference type="NCBI Taxonomy" id="1335043"/>
    <lineage>
        <taxon>Bacteria</taxon>
        <taxon>Pseudomonadati</taxon>
        <taxon>Pseudomonadota</taxon>
        <taxon>Alphaproteobacteria</taxon>
        <taxon>Hyphomicrobiales</taxon>
        <taxon>Devosiaceae</taxon>
        <taxon>Paradevosia</taxon>
    </lineage>
</organism>
<reference evidence="2" key="1">
    <citation type="submission" date="2022-03" db="EMBL/GenBank/DDBJ databases">
        <title>The complete genome sequence of a Methyloterrigena soli.</title>
        <authorList>
            <person name="Zi Z."/>
        </authorList>
    </citation>
    <scope>NUCLEOTIDE SEQUENCE</scope>
    <source>
        <strain evidence="2">M48</strain>
    </source>
</reference>
<dbReference type="RefSeq" id="WP_035030389.1">
    <property type="nucleotide sequence ID" value="NZ_CP068983.1"/>
</dbReference>
<proteinExistence type="predicted"/>
<dbReference type="EMBL" id="JALAZD010000001">
    <property type="protein sequence ID" value="MCI0127886.1"/>
    <property type="molecule type" value="Genomic_DNA"/>
</dbReference>
<sequence>MINISKLATALVLAAVVAVPASGAFAASAASAPAKPAAMKMAPVTDPSGLVGRWSAADISGIDTAKAVKIVDLRKAYGAKDLKMIEAAAKADKAGIAKLHTALNGDSKFKAWAKKNHVSPARVVGVSNGEVAFL</sequence>
<evidence type="ECO:0000313" key="3">
    <source>
        <dbReference type="Proteomes" id="UP001156140"/>
    </source>
</evidence>
<keyword evidence="1" id="KW-0732">Signal</keyword>
<comment type="caution">
    <text evidence="2">The sequence shown here is derived from an EMBL/GenBank/DDBJ whole genome shotgun (WGS) entry which is preliminary data.</text>
</comment>
<dbReference type="AlphaFoldDB" id="A0AA41UH01"/>
<keyword evidence="3" id="KW-1185">Reference proteome</keyword>
<feature type="signal peptide" evidence="1">
    <location>
        <begin position="1"/>
        <end position="26"/>
    </location>
</feature>
<evidence type="ECO:0000313" key="2">
    <source>
        <dbReference type="EMBL" id="MCI0127886.1"/>
    </source>
</evidence>
<evidence type="ECO:0000256" key="1">
    <source>
        <dbReference type="SAM" id="SignalP"/>
    </source>
</evidence>
<accession>A0AA41UH01</accession>
<name>A0AA41UH01_9HYPH</name>
<gene>
    <name evidence="2" type="ORF">ML536_13740</name>
</gene>